<keyword evidence="7" id="KW-0574">Periplasm</keyword>
<dbReference type="Pfam" id="PF13365">
    <property type="entry name" value="Trypsin_2"/>
    <property type="match status" value="1"/>
</dbReference>
<dbReference type="SUPFAM" id="SSF50494">
    <property type="entry name" value="Trypsin-like serine proteases"/>
    <property type="match status" value="1"/>
</dbReference>
<evidence type="ECO:0000256" key="7">
    <source>
        <dbReference type="ARBA" id="ARBA00022764"/>
    </source>
</evidence>
<dbReference type="InterPro" id="IPR001940">
    <property type="entry name" value="Peptidase_S1C"/>
</dbReference>
<keyword evidence="6" id="KW-0645">Protease</keyword>
<dbReference type="InterPro" id="IPR036034">
    <property type="entry name" value="PDZ_sf"/>
</dbReference>
<keyword evidence="10" id="KW-0346">Stress response</keyword>
<evidence type="ECO:0000256" key="9">
    <source>
        <dbReference type="ARBA" id="ARBA00022825"/>
    </source>
</evidence>
<dbReference type="InterPro" id="IPR001478">
    <property type="entry name" value="PDZ"/>
</dbReference>
<dbReference type="InterPro" id="IPR009003">
    <property type="entry name" value="Peptidase_S1_PA"/>
</dbReference>
<evidence type="ECO:0000256" key="3">
    <source>
        <dbReference type="ARBA" id="ARBA00010541"/>
    </source>
</evidence>
<comment type="similarity">
    <text evidence="3">Belongs to the peptidase S1C family.</text>
</comment>
<evidence type="ECO:0000313" key="13">
    <source>
        <dbReference type="EMBL" id="MEJ8826694.1"/>
    </source>
</evidence>
<protein>
    <recommendedName>
        <fullName evidence="5">Probable periplasmic serine endoprotease DegP-like</fullName>
        <ecNumber evidence="4">3.4.21.107</ecNumber>
    </recommendedName>
    <alternativeName>
        <fullName evidence="11">Protease Do</fullName>
    </alternativeName>
</protein>
<name>A0ABU8W9H6_9BURK</name>
<evidence type="ECO:0000259" key="12">
    <source>
        <dbReference type="SMART" id="SM00228"/>
    </source>
</evidence>
<evidence type="ECO:0000313" key="14">
    <source>
        <dbReference type="Proteomes" id="UP001363010"/>
    </source>
</evidence>
<dbReference type="Pfam" id="PF13180">
    <property type="entry name" value="PDZ_2"/>
    <property type="match status" value="1"/>
</dbReference>
<evidence type="ECO:0000256" key="6">
    <source>
        <dbReference type="ARBA" id="ARBA00022670"/>
    </source>
</evidence>
<evidence type="ECO:0000256" key="10">
    <source>
        <dbReference type="ARBA" id="ARBA00023016"/>
    </source>
</evidence>
<comment type="subcellular location">
    <subcellularLocation>
        <location evidence="2">Periplasm</location>
    </subcellularLocation>
</comment>
<keyword evidence="9" id="KW-0720">Serine protease</keyword>
<accession>A0ABU8W9H6</accession>
<keyword evidence="8" id="KW-0378">Hydrolase</keyword>
<dbReference type="EC" id="3.4.21.107" evidence="4"/>
<evidence type="ECO:0000256" key="1">
    <source>
        <dbReference type="ARBA" id="ARBA00001772"/>
    </source>
</evidence>
<organism evidence="13 14">
    <name type="scientific">Variovorax humicola</name>
    <dbReference type="NCBI Taxonomy" id="1769758"/>
    <lineage>
        <taxon>Bacteria</taxon>
        <taxon>Pseudomonadati</taxon>
        <taxon>Pseudomonadota</taxon>
        <taxon>Betaproteobacteria</taxon>
        <taxon>Burkholderiales</taxon>
        <taxon>Comamonadaceae</taxon>
        <taxon>Variovorax</taxon>
    </lineage>
</organism>
<dbReference type="InterPro" id="IPR043504">
    <property type="entry name" value="Peptidase_S1_PA_chymotrypsin"/>
</dbReference>
<dbReference type="Gene3D" id="2.30.42.10">
    <property type="match status" value="1"/>
</dbReference>
<dbReference type="Pfam" id="PF13386">
    <property type="entry name" value="DsbD_2"/>
    <property type="match status" value="1"/>
</dbReference>
<feature type="domain" description="PDZ" evidence="12">
    <location>
        <begin position="632"/>
        <end position="703"/>
    </location>
</feature>
<gene>
    <name evidence="13" type="ORF">WKW80_32580</name>
</gene>
<comment type="caution">
    <text evidence="13">The sequence shown here is derived from an EMBL/GenBank/DDBJ whole genome shotgun (WGS) entry which is preliminary data.</text>
</comment>
<dbReference type="Gene3D" id="2.40.10.10">
    <property type="entry name" value="Trypsin-like serine proteases"/>
    <property type="match status" value="2"/>
</dbReference>
<dbReference type="Proteomes" id="UP001363010">
    <property type="component" value="Unassembled WGS sequence"/>
</dbReference>
<feature type="domain" description="PDZ" evidence="12">
    <location>
        <begin position="509"/>
        <end position="591"/>
    </location>
</feature>
<evidence type="ECO:0000256" key="5">
    <source>
        <dbReference type="ARBA" id="ARBA00013958"/>
    </source>
</evidence>
<dbReference type="PANTHER" id="PTHR22939:SF130">
    <property type="entry name" value="PERIPLASMIC SERINE ENDOPROTEASE DEGP-LIKE-RELATED"/>
    <property type="match status" value="1"/>
</dbReference>
<comment type="catalytic activity">
    <reaction evidence="1">
        <text>Acts on substrates that are at least partially unfolded. The cleavage site P1 residue is normally between a pair of hydrophobic residues, such as Val-|-Val.</text>
        <dbReference type="EC" id="3.4.21.107"/>
    </reaction>
</comment>
<evidence type="ECO:0000256" key="4">
    <source>
        <dbReference type="ARBA" id="ARBA00013035"/>
    </source>
</evidence>
<dbReference type="RefSeq" id="WP_340367730.1">
    <property type="nucleotide sequence ID" value="NZ_JBBKZV010000039.1"/>
</dbReference>
<sequence length="713" mass="72716">MQGGLATAALLMGRAGGPHCVSMCAAPSAGVIRLVRAPLGSTVEAAPVSTTLAFHAGRAASYALAGALVAGAAQSLAYASAHVTALKPLWVLLHAATLAWGLALIFQGRQPDWAHRAGQEAGLAHASAQAFGVRRADHGCAVFGDAVRPALFGARAGQPGQRRARRRDGDGAAPWALQLLGNDKLGPSRARWGARIAGVLLALMALQAVWLDFAQGISDWCVEHAPGLRQRKGSPSCQRDDPPVKPVRAKVLSGALALTLVAPAGAMDASCPERTDGRVADFAAAAARETPAVVTLVASGVDVGWNVGEAEHDEVDDAGAPGEPYRKQGAPSVGRSTAAGLVIRPDGYIVTSAHAVAGAHDVAARFADGRGFRASIVGIDKRTDVALLKVEASGLAVAAIATAVPCPGEPVAALGSPLGFEQSVTAGVLGASPRFVEGGGGVPYIQTDVALNPGSSGGPLFNRRGAVIGMNAMVYSALGGLPGYSLSVPIDLALRVANELRTTGHVTRAKIGAHTQPLTSELAQAFGINRVVGAMVVGVDSQDSAARAGMRTGDVILAVNGAWPGTYADIQEAVGSARPGATLMLTVWRRRAATQVSVTAAATATATATATEIVAARPAEDDRPPATQRDESRLGLGVIERKGALGDGGRYVRTVTGAAQSIHVGDQILGVNDAPTATPHELDSALATARGNDVIAMLVARGKLRSYIAVDRR</sequence>
<dbReference type="EMBL" id="JBBKZV010000039">
    <property type="protein sequence ID" value="MEJ8826694.1"/>
    <property type="molecule type" value="Genomic_DNA"/>
</dbReference>
<dbReference type="InterPro" id="IPR039447">
    <property type="entry name" value="UreH-like_TM_dom"/>
</dbReference>
<reference evidence="13 14" key="1">
    <citation type="submission" date="2024-03" db="EMBL/GenBank/DDBJ databases">
        <title>Novel species of the genus Variovorax.</title>
        <authorList>
            <person name="Liu Q."/>
            <person name="Xin Y.-H."/>
        </authorList>
    </citation>
    <scope>NUCLEOTIDE SEQUENCE [LARGE SCALE GENOMIC DNA]</scope>
    <source>
        <strain evidence="13 14">KACC 18501</strain>
    </source>
</reference>
<dbReference type="PRINTS" id="PR00834">
    <property type="entry name" value="PROTEASES2C"/>
</dbReference>
<dbReference type="SUPFAM" id="SSF50156">
    <property type="entry name" value="PDZ domain-like"/>
    <property type="match status" value="2"/>
</dbReference>
<evidence type="ECO:0000256" key="8">
    <source>
        <dbReference type="ARBA" id="ARBA00022801"/>
    </source>
</evidence>
<evidence type="ECO:0000256" key="2">
    <source>
        <dbReference type="ARBA" id="ARBA00004418"/>
    </source>
</evidence>
<evidence type="ECO:0000256" key="11">
    <source>
        <dbReference type="ARBA" id="ARBA00032850"/>
    </source>
</evidence>
<keyword evidence="14" id="KW-1185">Reference proteome</keyword>
<dbReference type="SMART" id="SM00228">
    <property type="entry name" value="PDZ"/>
    <property type="match status" value="2"/>
</dbReference>
<proteinExistence type="inferred from homology"/>
<dbReference type="PANTHER" id="PTHR22939">
    <property type="entry name" value="SERINE PROTEASE FAMILY S1C HTRA-RELATED"/>
    <property type="match status" value="1"/>
</dbReference>